<dbReference type="GO" id="GO:0022900">
    <property type="term" value="P:electron transport chain"/>
    <property type="evidence" value="ECO:0007669"/>
    <property type="project" value="InterPro"/>
</dbReference>
<dbReference type="PATRIC" id="fig|1267766.3.peg.2999"/>
<dbReference type="EMBL" id="CP011452">
    <property type="protein sequence ID" value="AKH43986.1"/>
    <property type="molecule type" value="Genomic_DNA"/>
</dbReference>
<sequence>MRIALGIGAAALAFAASGLVAQTVADDGALRIRAVMQDAVNPAILTIWDVGNNAMSDDGGIDPELMTDESWDRLAHASAELVEASRMIAAADKISAAAPDNMGTAEGEISMEDVQRYIDNDTDGLRELALEQAAHAEKLLAAARAKDAATAGDLVAGMDLVCESCHARYWYPEG</sequence>
<organism evidence="1 2">
    <name type="scientific">Croceibacterium atlanticum</name>
    <dbReference type="NCBI Taxonomy" id="1267766"/>
    <lineage>
        <taxon>Bacteria</taxon>
        <taxon>Pseudomonadati</taxon>
        <taxon>Pseudomonadota</taxon>
        <taxon>Alphaproteobacteria</taxon>
        <taxon>Sphingomonadales</taxon>
        <taxon>Erythrobacteraceae</taxon>
        <taxon>Croceibacterium</taxon>
    </lineage>
</organism>
<dbReference type="RefSeq" id="WP_046904407.1">
    <property type="nucleotide sequence ID" value="NZ_CP011452.2"/>
</dbReference>
<protein>
    <submittedName>
        <fullName evidence="1">Uncharacterized protein</fullName>
    </submittedName>
</protein>
<dbReference type="SUPFAM" id="SSF47175">
    <property type="entry name" value="Cytochromes"/>
    <property type="match status" value="1"/>
</dbReference>
<dbReference type="Proteomes" id="UP000034392">
    <property type="component" value="Chromosome"/>
</dbReference>
<dbReference type="OrthoDB" id="8537166at2"/>
<accession>A0A0F7KXM3</accession>
<evidence type="ECO:0000313" key="2">
    <source>
        <dbReference type="Proteomes" id="UP000034392"/>
    </source>
</evidence>
<evidence type="ECO:0000313" key="1">
    <source>
        <dbReference type="EMBL" id="AKH43986.1"/>
    </source>
</evidence>
<dbReference type="GO" id="GO:0005506">
    <property type="term" value="F:iron ion binding"/>
    <property type="evidence" value="ECO:0007669"/>
    <property type="project" value="InterPro"/>
</dbReference>
<dbReference type="STRING" id="1267766.WYH_02960"/>
<gene>
    <name evidence="1" type="ORF">WYH_02960</name>
</gene>
<proteinExistence type="predicted"/>
<dbReference type="GO" id="GO:0009055">
    <property type="term" value="F:electron transfer activity"/>
    <property type="evidence" value="ECO:0007669"/>
    <property type="project" value="InterPro"/>
</dbReference>
<keyword evidence="2" id="KW-1185">Reference proteome</keyword>
<dbReference type="KEGG" id="aay:WYH_02960"/>
<dbReference type="InterPro" id="IPR010980">
    <property type="entry name" value="Cyt_c/b562"/>
</dbReference>
<dbReference type="GO" id="GO:0020037">
    <property type="term" value="F:heme binding"/>
    <property type="evidence" value="ECO:0007669"/>
    <property type="project" value="InterPro"/>
</dbReference>
<name>A0A0F7KXM3_9SPHN</name>
<reference evidence="1" key="1">
    <citation type="submission" date="2015-05" db="EMBL/GenBank/DDBJ databases">
        <title>The complete genome of Altererythrobacter atlanticus strain 26DY36.</title>
        <authorList>
            <person name="Wu Y.-H."/>
            <person name="Cheng H."/>
            <person name="Wu X.-W."/>
        </authorList>
    </citation>
    <scope>NUCLEOTIDE SEQUENCE [LARGE SCALE GENOMIC DNA]</scope>
    <source>
        <strain evidence="1">26DY36</strain>
    </source>
</reference>
<dbReference type="AlphaFoldDB" id="A0A0F7KXM3"/>
<dbReference type="Gene3D" id="1.20.120.10">
    <property type="entry name" value="Cytochrome c/b562"/>
    <property type="match status" value="1"/>
</dbReference>